<dbReference type="RefSeq" id="WP_048894331.1">
    <property type="nucleotide sequence ID" value="NZ_BAABTN010000035.1"/>
</dbReference>
<dbReference type="EMBL" id="LC315614">
    <property type="protein sequence ID" value="BBA21063.1"/>
    <property type="molecule type" value="Genomic_DNA"/>
</dbReference>
<keyword evidence="1" id="KW-0808">Transferase</keyword>
<sequence>MTRVFLPGEAVLHHSASLVELARQGRLDDVAATARSALTAMRDMLHSLGDCADHAGRLAPSPTAADLDTLCRTLRAAGRDVRLRGLPEAARELPPSVHVSTYRIVEAALGAGDQGPARVALRRRRGAVHITVTGVRLAVTGPVAERLRVQVAAGEGRLVCEPTGTVRVSLPAGPAPAPVQEVSPSPYA</sequence>
<dbReference type="GO" id="GO:0016301">
    <property type="term" value="F:kinase activity"/>
    <property type="evidence" value="ECO:0007669"/>
    <property type="project" value="UniProtKB-KW"/>
</dbReference>
<accession>A0A224AVM0</accession>
<keyword evidence="1" id="KW-0418">Kinase</keyword>
<organism evidence="1">
    <name type="scientific">Streptomyces avermitilis</name>
    <dbReference type="NCBI Taxonomy" id="33903"/>
    <lineage>
        <taxon>Bacteria</taxon>
        <taxon>Bacillati</taxon>
        <taxon>Actinomycetota</taxon>
        <taxon>Actinomycetes</taxon>
        <taxon>Kitasatosporales</taxon>
        <taxon>Streptomycetaceae</taxon>
        <taxon>Streptomyces</taxon>
    </lineage>
</organism>
<reference evidence="1" key="1">
    <citation type="submission" date="2017-08" db="EMBL/GenBank/DDBJ databases">
        <title>Disruption of autoregulator-receptor homologue AvaR3 activates the production of cryptic phthoxazolin A in Streptomyces avermitilis.</title>
        <authorList>
            <person name="Suroto D.A."/>
            <person name="Kitani S."/>
            <person name="Miyamoto K."/>
            <person name="Sakihama Y."/>
            <person name="Arai M."/>
            <person name="Ikeda H."/>
            <person name="Nihira T."/>
        </authorList>
    </citation>
    <scope>NUCLEOTIDE SEQUENCE</scope>
    <source>
        <strain evidence="1">KA-320</strain>
    </source>
</reference>
<protein>
    <submittedName>
        <fullName evidence="1">Putative two-component sensor histidine kinase</fullName>
    </submittedName>
</protein>
<name>A0A224AVM0_STRAX</name>
<evidence type="ECO:0000313" key="1">
    <source>
        <dbReference type="EMBL" id="BBA21063.1"/>
    </source>
</evidence>
<proteinExistence type="predicted"/>
<dbReference type="AlphaFoldDB" id="A0A224AVM0"/>